<keyword evidence="2" id="KW-0456">Lyase</keyword>
<comment type="caution">
    <text evidence="2">The sequence shown here is derived from an EMBL/GenBank/DDBJ whole genome shotgun (WGS) entry which is preliminary data.</text>
</comment>
<dbReference type="Proteomes" id="UP000030652">
    <property type="component" value="Unassembled WGS sequence"/>
</dbReference>
<dbReference type="InterPro" id="IPR013022">
    <property type="entry name" value="Xyl_isomerase-like_TIM-brl"/>
</dbReference>
<proteinExistence type="predicted"/>
<name>A0A0B0EQ48_9BACT</name>
<reference evidence="2 3" key="1">
    <citation type="submission" date="2014-10" db="EMBL/GenBank/DDBJ databases">
        <title>Draft genome of anammox bacterium scalindua brodae, obtained using differential coverage binning of sequence data from two enrichment reactors.</title>
        <authorList>
            <person name="Speth D.R."/>
            <person name="Russ L."/>
            <person name="Kartal B."/>
            <person name="Op den Camp H.J."/>
            <person name="Dutilh B.E."/>
            <person name="Jetten M.S."/>
        </authorList>
    </citation>
    <scope>NUCLEOTIDE SEQUENCE [LARGE SCALE GENOMIC DNA]</scope>
    <source>
        <strain evidence="2">RU1</strain>
    </source>
</reference>
<evidence type="ECO:0000259" key="1">
    <source>
        <dbReference type="Pfam" id="PF01261"/>
    </source>
</evidence>
<dbReference type="GO" id="GO:0046565">
    <property type="term" value="F:3-dehydroshikimate dehydratase activity"/>
    <property type="evidence" value="ECO:0007669"/>
    <property type="project" value="UniProtKB-EC"/>
</dbReference>
<dbReference type="Pfam" id="PF01261">
    <property type="entry name" value="AP_endonuc_2"/>
    <property type="match status" value="1"/>
</dbReference>
<dbReference type="InterPro" id="IPR036237">
    <property type="entry name" value="Xyl_isomerase-like_sf"/>
</dbReference>
<accession>A0A0B0EQ48</accession>
<protein>
    <submittedName>
        <fullName evidence="2">3-dehydroshikimate dehydratase</fullName>
        <ecNumber evidence="2">4.2.1.118</ecNumber>
    </submittedName>
</protein>
<feature type="domain" description="Xylose isomerase-like TIM barrel" evidence="1">
    <location>
        <begin position="20"/>
        <end position="272"/>
    </location>
</feature>
<gene>
    <name evidence="2" type="primary">asbF</name>
    <name evidence="2" type="ORF">SCABRO_00226</name>
</gene>
<sequence>MKIAFSSNAFRKYSLIETIDILADAGYKGIEIMCDIPHAYPPDLNRGAIAGIKKHLKDRDMEISNLNAFMMTAIGDFHHPSWIEKDKAKRELRVNHTIDCVRLAEELGVDTISTEPGGPVDGMGMDRTEAMKLFIDGLNRVVEVAKPARIKVLVEPEPDLLIQTSSEFKEFIQQVDTESIALNCDLGHHFCVGEDPCQVLEEFKYVIHHIHLEDIAASREHVHVALGKGAMDFNAIFQTLRKIDYQDWITVELYPYEDNPAKTAADALDYLINLDGSMQDWFLSRKC</sequence>
<evidence type="ECO:0000313" key="3">
    <source>
        <dbReference type="Proteomes" id="UP000030652"/>
    </source>
</evidence>
<dbReference type="InterPro" id="IPR050312">
    <property type="entry name" value="IolE/XylAMocC-like"/>
</dbReference>
<organism evidence="2 3">
    <name type="scientific">Candidatus Scalindua brodae</name>
    <dbReference type="NCBI Taxonomy" id="237368"/>
    <lineage>
        <taxon>Bacteria</taxon>
        <taxon>Pseudomonadati</taxon>
        <taxon>Planctomycetota</taxon>
        <taxon>Candidatus Brocadiia</taxon>
        <taxon>Candidatus Brocadiales</taxon>
        <taxon>Candidatus Scalinduaceae</taxon>
        <taxon>Candidatus Scalindua</taxon>
    </lineage>
</organism>
<dbReference type="SUPFAM" id="SSF51658">
    <property type="entry name" value="Xylose isomerase-like"/>
    <property type="match status" value="1"/>
</dbReference>
<evidence type="ECO:0000313" key="2">
    <source>
        <dbReference type="EMBL" id="KHE93976.1"/>
    </source>
</evidence>
<dbReference type="eggNOG" id="COG1082">
    <property type="taxonomic scope" value="Bacteria"/>
</dbReference>
<dbReference type="PANTHER" id="PTHR12110">
    <property type="entry name" value="HYDROXYPYRUVATE ISOMERASE"/>
    <property type="match status" value="1"/>
</dbReference>
<dbReference type="EMBL" id="JRYO01000022">
    <property type="protein sequence ID" value="KHE93976.1"/>
    <property type="molecule type" value="Genomic_DNA"/>
</dbReference>
<dbReference type="Gene3D" id="3.20.20.150">
    <property type="entry name" value="Divalent-metal-dependent TIM barrel enzymes"/>
    <property type="match status" value="1"/>
</dbReference>
<dbReference type="EC" id="4.2.1.118" evidence="2"/>
<dbReference type="AlphaFoldDB" id="A0A0B0EQ48"/>